<reference evidence="1" key="2">
    <citation type="journal article" date="2023" name="Proc. Natl. Acad. Sci. U.S.A.">
        <title>A global phylogenomic analysis of the shiitake genus Lentinula.</title>
        <authorList>
            <person name="Sierra-Patev S."/>
            <person name="Min B."/>
            <person name="Naranjo-Ortiz M."/>
            <person name="Looney B."/>
            <person name="Konkel Z."/>
            <person name="Slot J.C."/>
            <person name="Sakamoto Y."/>
            <person name="Steenwyk J.L."/>
            <person name="Rokas A."/>
            <person name="Carro J."/>
            <person name="Camarero S."/>
            <person name="Ferreira P."/>
            <person name="Molpeceres G."/>
            <person name="Ruiz-Duenas F.J."/>
            <person name="Serrano A."/>
            <person name="Henrissat B."/>
            <person name="Drula E."/>
            <person name="Hughes K.W."/>
            <person name="Mata J.L."/>
            <person name="Ishikawa N.K."/>
            <person name="Vargas-Isla R."/>
            <person name="Ushijima S."/>
            <person name="Smith C.A."/>
            <person name="Donoghue J."/>
            <person name="Ahrendt S."/>
            <person name="Andreopoulos W."/>
            <person name="He G."/>
            <person name="LaButti K."/>
            <person name="Lipzen A."/>
            <person name="Ng V."/>
            <person name="Riley R."/>
            <person name="Sandor L."/>
            <person name="Barry K."/>
            <person name="Martinez A.T."/>
            <person name="Xiao Y."/>
            <person name="Gibbons J.G."/>
            <person name="Terashima K."/>
            <person name="Grigoriev I.V."/>
            <person name="Hibbett D."/>
        </authorList>
    </citation>
    <scope>NUCLEOTIDE SEQUENCE</scope>
    <source>
        <strain evidence="1">ET3784</strain>
    </source>
</reference>
<organism evidence="1 2">
    <name type="scientific">Lentinula guzmanii</name>
    <dbReference type="NCBI Taxonomy" id="2804957"/>
    <lineage>
        <taxon>Eukaryota</taxon>
        <taxon>Fungi</taxon>
        <taxon>Dikarya</taxon>
        <taxon>Basidiomycota</taxon>
        <taxon>Agaricomycotina</taxon>
        <taxon>Agaricomycetes</taxon>
        <taxon>Agaricomycetidae</taxon>
        <taxon>Agaricales</taxon>
        <taxon>Marasmiineae</taxon>
        <taxon>Omphalotaceae</taxon>
        <taxon>Lentinula</taxon>
    </lineage>
</organism>
<reference evidence="1" key="1">
    <citation type="submission" date="2022-08" db="EMBL/GenBank/DDBJ databases">
        <authorList>
            <consortium name="DOE Joint Genome Institute"/>
            <person name="Min B."/>
            <person name="Sierra-Patev S."/>
            <person name="Naranjo-Ortiz M."/>
            <person name="Looney B."/>
            <person name="Konkel Z."/>
            <person name="Slot J.C."/>
            <person name="Sakamoto Y."/>
            <person name="Steenwyk J.L."/>
            <person name="Rokas A."/>
            <person name="Carro J."/>
            <person name="Camarero S."/>
            <person name="Ferreira P."/>
            <person name="Molpeceres G."/>
            <person name="Ruiz-duenas F.J."/>
            <person name="Serrano A."/>
            <person name="Henrissat B."/>
            <person name="Drula E."/>
            <person name="Hughes K.W."/>
            <person name="Mata J.L."/>
            <person name="Ishikawa N.K."/>
            <person name="Vargas-Isla R."/>
            <person name="Ushijima S."/>
            <person name="Smith C.A."/>
            <person name="Ahrendt S."/>
            <person name="Andreopoulos W."/>
            <person name="He G."/>
            <person name="LaButti K."/>
            <person name="Lipzen A."/>
            <person name="Ng V."/>
            <person name="Riley R."/>
            <person name="Sandor L."/>
            <person name="Barry K."/>
            <person name="Martinez A.T."/>
            <person name="Xiao Y."/>
            <person name="Gibbons J.G."/>
            <person name="Terashima K."/>
            <person name="Hibbett D.S."/>
            <person name="Grigoriev I.V."/>
        </authorList>
    </citation>
    <scope>NUCLEOTIDE SEQUENCE</scope>
    <source>
        <strain evidence="1">ET3784</strain>
    </source>
</reference>
<dbReference type="AlphaFoldDB" id="A0AA38N247"/>
<keyword evidence="2" id="KW-1185">Reference proteome</keyword>
<accession>A0AA38N247</accession>
<protein>
    <submittedName>
        <fullName evidence="1">Uncharacterized protein</fullName>
    </submittedName>
</protein>
<sequence>MVRGRRQRLKGLGTGVTDCVHQVSIAVQISLKSRNINSKLSSSMSHADCLNKFPDLVTARKIGGPVRRLAKSFGFDLKHKHMPVNYSSRAARREKVSGNLQWSLLLWQTRRRFQRESAMTRGHDGKKVNSHNTATHTSTEVPSVGACWLLLADILKCKWWLGVKCEVGGWRKIQIIPFHVSFCVCFASFLLYPCSIGSWRRTTCTGDRICH</sequence>
<proteinExistence type="predicted"/>
<evidence type="ECO:0000313" key="1">
    <source>
        <dbReference type="EMBL" id="KAJ3734670.1"/>
    </source>
</evidence>
<name>A0AA38N247_9AGAR</name>
<dbReference type="Proteomes" id="UP001176059">
    <property type="component" value="Unassembled WGS sequence"/>
</dbReference>
<evidence type="ECO:0000313" key="2">
    <source>
        <dbReference type="Proteomes" id="UP001176059"/>
    </source>
</evidence>
<dbReference type="EMBL" id="JANVFO010000012">
    <property type="protein sequence ID" value="KAJ3734670.1"/>
    <property type="molecule type" value="Genomic_DNA"/>
</dbReference>
<gene>
    <name evidence="1" type="ORF">DFJ43DRAFT_1061020</name>
</gene>
<comment type="caution">
    <text evidence="1">The sequence shown here is derived from an EMBL/GenBank/DDBJ whole genome shotgun (WGS) entry which is preliminary data.</text>
</comment>